<name>A0ABU6KFE0_9BACI</name>
<dbReference type="PROSITE" id="PS51257">
    <property type="entry name" value="PROKAR_LIPOPROTEIN"/>
    <property type="match status" value="1"/>
</dbReference>
<dbReference type="Proteomes" id="UP001335737">
    <property type="component" value="Unassembled WGS sequence"/>
</dbReference>
<sequence length="116" mass="13629">MFKLKLVAAFLLLLLLLTGCDLLKTQKDDLLFTSVTEVENQIKKKEWDQATSTISDFQELYNKRKWKIRLLGELDDYKGLEAEVISLKESLREEDEMESRIAIGQIMHRLHLIYNI</sequence>
<accession>A0ABU6KFE0</accession>
<protein>
    <submittedName>
        <fullName evidence="1">DUF4363 family protein</fullName>
    </submittedName>
</protein>
<comment type="caution">
    <text evidence="1">The sequence shown here is derived from an EMBL/GenBank/DDBJ whole genome shotgun (WGS) entry which is preliminary data.</text>
</comment>
<gene>
    <name evidence="1" type="ORF">QGM71_10350</name>
</gene>
<keyword evidence="2" id="KW-1185">Reference proteome</keyword>
<evidence type="ECO:0000313" key="1">
    <source>
        <dbReference type="EMBL" id="MEC5423890.1"/>
    </source>
</evidence>
<dbReference type="EMBL" id="JARZFX010000004">
    <property type="protein sequence ID" value="MEC5423890.1"/>
    <property type="molecule type" value="Genomic_DNA"/>
</dbReference>
<proteinExistence type="predicted"/>
<dbReference type="Pfam" id="PF14276">
    <property type="entry name" value="DUF4363"/>
    <property type="match status" value="1"/>
</dbReference>
<dbReference type="InterPro" id="IPR025373">
    <property type="entry name" value="DUF4363"/>
</dbReference>
<organism evidence="1 2">
    <name type="scientific">Virgibacillus tibetensis</name>
    <dbReference type="NCBI Taxonomy" id="3042313"/>
    <lineage>
        <taxon>Bacteria</taxon>
        <taxon>Bacillati</taxon>
        <taxon>Bacillota</taxon>
        <taxon>Bacilli</taxon>
        <taxon>Bacillales</taxon>
        <taxon>Bacillaceae</taxon>
        <taxon>Virgibacillus</taxon>
    </lineage>
</organism>
<reference evidence="1 2" key="1">
    <citation type="journal article" date="2024" name="Int. J. Syst. Evol. Microbiol.">
        <title>Virgibacillus tibetensis sp. nov., isolated from salt lake on the Tibetan Plateau of China.</title>
        <authorList>
            <person name="Phurbu D."/>
            <person name="Liu Z.-X."/>
            <person name="Wang R."/>
            <person name="Zheng Y.-Y."/>
            <person name="Liu H.-C."/>
            <person name="Zhou Y.-G."/>
            <person name="Yu Y.-J."/>
            <person name="Li A.-H."/>
        </authorList>
    </citation>
    <scope>NUCLEOTIDE SEQUENCE [LARGE SCALE GENOMIC DNA]</scope>
    <source>
        <strain evidence="1 2">C22-A2</strain>
    </source>
</reference>
<evidence type="ECO:0000313" key="2">
    <source>
        <dbReference type="Proteomes" id="UP001335737"/>
    </source>
</evidence>
<dbReference type="RefSeq" id="WP_327607459.1">
    <property type="nucleotide sequence ID" value="NZ_JARZFX010000004.1"/>
</dbReference>